<dbReference type="Gene3D" id="1.10.30.50">
    <property type="match status" value="1"/>
</dbReference>
<dbReference type="InterPro" id="IPR003615">
    <property type="entry name" value="HNH_nuc"/>
</dbReference>
<accession>A0ABZ0SIV4</accession>
<dbReference type="Proteomes" id="UP001323798">
    <property type="component" value="Chromosome"/>
</dbReference>
<protein>
    <submittedName>
        <fullName evidence="2">HNH endonuclease</fullName>
    </submittedName>
</protein>
<keyword evidence="2" id="KW-0255">Endonuclease</keyword>
<name>A0ABZ0SIV4_9MICO</name>
<evidence type="ECO:0000259" key="1">
    <source>
        <dbReference type="Pfam" id="PF01844"/>
    </source>
</evidence>
<evidence type="ECO:0000313" key="3">
    <source>
        <dbReference type="Proteomes" id="UP001323798"/>
    </source>
</evidence>
<sequence>MSVDWTYEEVVVVADVVQQHGWRSLRRDDTEVTRLSELLRAAKVHPVDSRDDKFRNPAGVARKTADLATAHPDYEGKTTRGGSMTLQVLEAFLDDPEGMRPIAASIREALRSGQQVEVNELVPPGEGDGLREGRLLLALHVKRERNRALRTARINGALASGMGLACEVCGFDFEKKYGARGAGYIEVHHTLPLHVSGEVKTKLEDLALLCANCHRMAHRAPWVTPRQLGRVS</sequence>
<organism evidence="2 3">
    <name type="scientific">Microbacterium rhizosphaerae</name>
    <dbReference type="NCBI Taxonomy" id="1678237"/>
    <lineage>
        <taxon>Bacteria</taxon>
        <taxon>Bacillati</taxon>
        <taxon>Actinomycetota</taxon>
        <taxon>Actinomycetes</taxon>
        <taxon>Micrococcales</taxon>
        <taxon>Microbacteriaceae</taxon>
        <taxon>Microbacterium</taxon>
    </lineage>
</organism>
<keyword evidence="3" id="KW-1185">Reference proteome</keyword>
<dbReference type="CDD" id="cd00085">
    <property type="entry name" value="HNHc"/>
    <property type="match status" value="1"/>
</dbReference>
<dbReference type="Pfam" id="PF01844">
    <property type="entry name" value="HNH"/>
    <property type="match status" value="1"/>
</dbReference>
<evidence type="ECO:0000313" key="2">
    <source>
        <dbReference type="EMBL" id="WPR88735.1"/>
    </source>
</evidence>
<dbReference type="InterPro" id="IPR002711">
    <property type="entry name" value="HNH"/>
</dbReference>
<proteinExistence type="predicted"/>
<gene>
    <name evidence="2" type="ORF">SM116_13285</name>
</gene>
<dbReference type="EMBL" id="CP139368">
    <property type="protein sequence ID" value="WPR88735.1"/>
    <property type="molecule type" value="Genomic_DNA"/>
</dbReference>
<dbReference type="RefSeq" id="WP_320941454.1">
    <property type="nucleotide sequence ID" value="NZ_BAABEU010000006.1"/>
</dbReference>
<keyword evidence="2" id="KW-0540">Nuclease</keyword>
<feature type="domain" description="HNH" evidence="1">
    <location>
        <begin position="166"/>
        <end position="219"/>
    </location>
</feature>
<dbReference type="GO" id="GO:0004519">
    <property type="term" value="F:endonuclease activity"/>
    <property type="evidence" value="ECO:0007669"/>
    <property type="project" value="UniProtKB-KW"/>
</dbReference>
<reference evidence="2 3" key="1">
    <citation type="submission" date="2023-11" db="EMBL/GenBank/DDBJ databases">
        <title>Genome sequence of Microbacterium rhizosphaerae KACC 19337.</title>
        <authorList>
            <person name="Choi H."/>
            <person name="Kim S."/>
            <person name="Kim Y."/>
            <person name="Kwon S.-W."/>
            <person name="Heo J."/>
        </authorList>
    </citation>
    <scope>NUCLEOTIDE SEQUENCE [LARGE SCALE GENOMIC DNA]</scope>
    <source>
        <strain evidence="2 3">KACC 19337</strain>
    </source>
</reference>
<keyword evidence="2" id="KW-0378">Hydrolase</keyword>